<comment type="caution">
    <text evidence="1">The sequence shown here is derived from an EMBL/GenBank/DDBJ whole genome shotgun (WGS) entry which is preliminary data.</text>
</comment>
<sequence>MPRLLQKIGGSSAPSAAMITAQNPAVLSQPIPGYAPPLPTFPPAPPPLPQQEAPLDMSVIMHCSNSDYCNLVKDYYYVDSVCYDMESINLATMSVPGELGISAVDRHLGDGDWSGYEFGDNEWNMDELWPFRNLQGKET</sequence>
<evidence type="ECO:0000313" key="1">
    <source>
        <dbReference type="EMBL" id="KAJ6672623.1"/>
    </source>
</evidence>
<accession>A0A9Q0NMV1</accession>
<dbReference type="OrthoDB" id="2143914at2759"/>
<reference evidence="1" key="2">
    <citation type="journal article" date="2023" name="Int. J. Mol. Sci.">
        <title>De Novo Assembly and Annotation of 11 Diverse Shrub Willow (Salix) Genomes Reveals Novel Gene Organization in Sex-Linked Regions.</title>
        <authorList>
            <person name="Hyden B."/>
            <person name="Feng K."/>
            <person name="Yates T.B."/>
            <person name="Jawdy S."/>
            <person name="Cereghino C."/>
            <person name="Smart L.B."/>
            <person name="Muchero W."/>
        </authorList>
    </citation>
    <scope>NUCLEOTIDE SEQUENCE [LARGE SCALE GENOMIC DNA]</scope>
    <source>
        <tissue evidence="1">Shoot tip</tissue>
    </source>
</reference>
<dbReference type="AlphaFoldDB" id="A0A9Q0NMV1"/>
<dbReference type="Proteomes" id="UP001151529">
    <property type="component" value="Chromosome 12"/>
</dbReference>
<dbReference type="EMBL" id="JAPFFL010000018">
    <property type="protein sequence ID" value="KAJ6672623.1"/>
    <property type="molecule type" value="Genomic_DNA"/>
</dbReference>
<name>A0A9Q0NMV1_SALVM</name>
<protein>
    <submittedName>
        <fullName evidence="1">Uncharacterized protein</fullName>
    </submittedName>
</protein>
<gene>
    <name evidence="1" type="ORF">OIU85_013911</name>
</gene>
<reference evidence="1" key="1">
    <citation type="submission" date="2022-11" db="EMBL/GenBank/DDBJ databases">
        <authorList>
            <person name="Hyden B.L."/>
            <person name="Feng K."/>
            <person name="Yates T."/>
            <person name="Jawdy S."/>
            <person name="Smart L.B."/>
            <person name="Muchero W."/>
        </authorList>
    </citation>
    <scope>NUCLEOTIDE SEQUENCE</scope>
    <source>
        <tissue evidence="1">Shoot tip</tissue>
    </source>
</reference>
<proteinExistence type="predicted"/>
<keyword evidence="2" id="KW-1185">Reference proteome</keyword>
<evidence type="ECO:0000313" key="2">
    <source>
        <dbReference type="Proteomes" id="UP001151529"/>
    </source>
</evidence>
<organism evidence="1 2">
    <name type="scientific">Salix viminalis</name>
    <name type="common">Common osier</name>
    <name type="synonym">Basket willow</name>
    <dbReference type="NCBI Taxonomy" id="40686"/>
    <lineage>
        <taxon>Eukaryota</taxon>
        <taxon>Viridiplantae</taxon>
        <taxon>Streptophyta</taxon>
        <taxon>Embryophyta</taxon>
        <taxon>Tracheophyta</taxon>
        <taxon>Spermatophyta</taxon>
        <taxon>Magnoliopsida</taxon>
        <taxon>eudicotyledons</taxon>
        <taxon>Gunneridae</taxon>
        <taxon>Pentapetalae</taxon>
        <taxon>rosids</taxon>
        <taxon>fabids</taxon>
        <taxon>Malpighiales</taxon>
        <taxon>Salicaceae</taxon>
        <taxon>Saliceae</taxon>
        <taxon>Salix</taxon>
    </lineage>
</organism>